<name>A0A0D2MSK0_9CHLO</name>
<comment type="similarity">
    <text evidence="1">Belongs to the GAMAD family.</text>
</comment>
<sequence length="61" mass="7078">METIERVQKHKEALTAEYSEAIPGLTALARSMVRELDPLDDLEFLRVRSAKHEIMVAPREW</sequence>
<proteinExistence type="inferred from homology"/>
<keyword evidence="4" id="KW-1185">Reference proteome</keyword>
<dbReference type="Proteomes" id="UP000054498">
    <property type="component" value="Unassembled WGS sequence"/>
</dbReference>
<dbReference type="PANTHER" id="PTHR10779">
    <property type="entry name" value="DYNEIN LIGHT CHAIN ROADBLOCK"/>
    <property type="match status" value="1"/>
</dbReference>
<evidence type="ECO:0000313" key="3">
    <source>
        <dbReference type="EMBL" id="KIZ05515.1"/>
    </source>
</evidence>
<dbReference type="SUPFAM" id="SSF103196">
    <property type="entry name" value="Roadblock/LC7 domain"/>
    <property type="match status" value="1"/>
</dbReference>
<dbReference type="RefSeq" id="XP_013904534.1">
    <property type="nucleotide sequence ID" value="XM_014049080.1"/>
</dbReference>
<dbReference type="EMBL" id="KK100495">
    <property type="protein sequence ID" value="KIZ05515.1"/>
    <property type="molecule type" value="Genomic_DNA"/>
</dbReference>
<gene>
    <name evidence="3" type="ORF">MNEG_2449</name>
</gene>
<feature type="domain" description="Roadblock/LAMTOR2" evidence="2">
    <location>
        <begin position="14"/>
        <end position="58"/>
    </location>
</feature>
<dbReference type="Gene3D" id="3.30.450.30">
    <property type="entry name" value="Dynein light chain 2a, cytoplasmic"/>
    <property type="match status" value="1"/>
</dbReference>
<dbReference type="KEGG" id="mng:MNEG_2449"/>
<dbReference type="InterPro" id="IPR004942">
    <property type="entry name" value="Roadblock/LAMTOR2_dom"/>
</dbReference>
<dbReference type="GeneID" id="25735327"/>
<evidence type="ECO:0000256" key="1">
    <source>
        <dbReference type="ARBA" id="ARBA00007191"/>
    </source>
</evidence>
<evidence type="ECO:0000259" key="2">
    <source>
        <dbReference type="Pfam" id="PF03259"/>
    </source>
</evidence>
<dbReference type="OrthoDB" id="9985637at2759"/>
<evidence type="ECO:0000313" key="4">
    <source>
        <dbReference type="Proteomes" id="UP000054498"/>
    </source>
</evidence>
<accession>A0A0D2MSK0</accession>
<protein>
    <recommendedName>
        <fullName evidence="2">Roadblock/LAMTOR2 domain-containing protein</fullName>
    </recommendedName>
</protein>
<reference evidence="3 4" key="1">
    <citation type="journal article" date="2013" name="BMC Genomics">
        <title>Reconstruction of the lipid metabolism for the microalga Monoraphidium neglectum from its genome sequence reveals characteristics suitable for biofuel production.</title>
        <authorList>
            <person name="Bogen C."/>
            <person name="Al-Dilaimi A."/>
            <person name="Albersmeier A."/>
            <person name="Wichmann J."/>
            <person name="Grundmann M."/>
            <person name="Rupp O."/>
            <person name="Lauersen K.J."/>
            <person name="Blifernez-Klassen O."/>
            <person name="Kalinowski J."/>
            <person name="Goesmann A."/>
            <person name="Mussgnug J.H."/>
            <person name="Kruse O."/>
        </authorList>
    </citation>
    <scope>NUCLEOTIDE SEQUENCE [LARGE SCALE GENOMIC DNA]</scope>
    <source>
        <strain evidence="3 4">SAG 48.87</strain>
    </source>
</reference>
<organism evidence="3 4">
    <name type="scientific">Monoraphidium neglectum</name>
    <dbReference type="NCBI Taxonomy" id="145388"/>
    <lineage>
        <taxon>Eukaryota</taxon>
        <taxon>Viridiplantae</taxon>
        <taxon>Chlorophyta</taxon>
        <taxon>core chlorophytes</taxon>
        <taxon>Chlorophyceae</taxon>
        <taxon>CS clade</taxon>
        <taxon>Sphaeropleales</taxon>
        <taxon>Selenastraceae</taxon>
        <taxon>Monoraphidium</taxon>
    </lineage>
</organism>
<dbReference type="Pfam" id="PF03259">
    <property type="entry name" value="Robl_LC7"/>
    <property type="match status" value="1"/>
</dbReference>
<dbReference type="STRING" id="145388.A0A0D2MSK0"/>
<dbReference type="AlphaFoldDB" id="A0A0D2MSK0"/>